<protein>
    <recommendedName>
        <fullName evidence="7">DUF86 domain-containing protein</fullName>
    </recommendedName>
</protein>
<dbReference type="InterPro" id="IPR008201">
    <property type="entry name" value="HepT-like"/>
</dbReference>
<name>A0A7G9YZE7_9EURY</name>
<dbReference type="PANTHER" id="PTHR34139">
    <property type="entry name" value="UPF0331 PROTEIN MJ0127"/>
    <property type="match status" value="1"/>
</dbReference>
<keyword evidence="3" id="KW-0540">Nuclease</keyword>
<evidence type="ECO:0008006" key="7">
    <source>
        <dbReference type="Google" id="ProtNLM"/>
    </source>
</evidence>
<dbReference type="PANTHER" id="PTHR34139:SF1">
    <property type="entry name" value="RNASE MJ1380-RELATED"/>
    <property type="match status" value="1"/>
</dbReference>
<dbReference type="GO" id="GO:0110001">
    <property type="term" value="C:toxin-antitoxin complex"/>
    <property type="evidence" value="ECO:0007669"/>
    <property type="project" value="InterPro"/>
</dbReference>
<keyword evidence="5" id="KW-0378">Hydrolase</keyword>
<dbReference type="EMBL" id="MT631540">
    <property type="protein sequence ID" value="QNO53381.1"/>
    <property type="molecule type" value="Genomic_DNA"/>
</dbReference>
<reference evidence="6" key="1">
    <citation type="submission" date="2020-06" db="EMBL/GenBank/DDBJ databases">
        <title>Unique genomic features of the anaerobic methanotrophic archaea.</title>
        <authorList>
            <person name="Chadwick G.L."/>
            <person name="Skennerton C.T."/>
            <person name="Laso-Perez R."/>
            <person name="Leu A.O."/>
            <person name="Speth D.R."/>
            <person name="Yu H."/>
            <person name="Morgan-Lang C."/>
            <person name="Hatzenpichler R."/>
            <person name="Goudeau D."/>
            <person name="Malmstrom R."/>
            <person name="Brazelton W.J."/>
            <person name="Woyke T."/>
            <person name="Hallam S.J."/>
            <person name="Tyson G.W."/>
            <person name="Wegener G."/>
            <person name="Boetius A."/>
            <person name="Orphan V."/>
        </authorList>
    </citation>
    <scope>NUCLEOTIDE SEQUENCE</scope>
</reference>
<proteinExistence type="predicted"/>
<evidence type="ECO:0000256" key="3">
    <source>
        <dbReference type="ARBA" id="ARBA00022722"/>
    </source>
</evidence>
<keyword evidence="2" id="KW-1277">Toxin-antitoxin system</keyword>
<evidence type="ECO:0000256" key="1">
    <source>
        <dbReference type="ARBA" id="ARBA00022553"/>
    </source>
</evidence>
<gene>
    <name evidence="6" type="ORF">OJFPBHNK_00007</name>
</gene>
<dbReference type="Pfam" id="PF01934">
    <property type="entry name" value="HepT-like"/>
    <property type="match status" value="1"/>
</dbReference>
<dbReference type="GO" id="GO:0004540">
    <property type="term" value="F:RNA nuclease activity"/>
    <property type="evidence" value="ECO:0007669"/>
    <property type="project" value="InterPro"/>
</dbReference>
<evidence type="ECO:0000256" key="5">
    <source>
        <dbReference type="ARBA" id="ARBA00022801"/>
    </source>
</evidence>
<dbReference type="GO" id="GO:0000166">
    <property type="term" value="F:nucleotide binding"/>
    <property type="evidence" value="ECO:0007669"/>
    <property type="project" value="UniProtKB-KW"/>
</dbReference>
<evidence type="ECO:0000256" key="2">
    <source>
        <dbReference type="ARBA" id="ARBA00022649"/>
    </source>
</evidence>
<organism evidence="6">
    <name type="scientific">Candidatus Methanophagaceae archaeon ANME-1 ERB6</name>
    <dbReference type="NCBI Taxonomy" id="2759912"/>
    <lineage>
        <taxon>Archaea</taxon>
        <taxon>Methanobacteriati</taxon>
        <taxon>Methanobacteriota</taxon>
        <taxon>Stenosarchaea group</taxon>
        <taxon>Methanomicrobia</taxon>
        <taxon>Candidatus Methanophagales</taxon>
        <taxon>Candidatus Methanophagaceae</taxon>
    </lineage>
</organism>
<evidence type="ECO:0000313" key="6">
    <source>
        <dbReference type="EMBL" id="QNO53381.1"/>
    </source>
</evidence>
<dbReference type="AlphaFoldDB" id="A0A7G9YZE7"/>
<dbReference type="GO" id="GO:0016787">
    <property type="term" value="F:hydrolase activity"/>
    <property type="evidence" value="ECO:0007669"/>
    <property type="project" value="UniProtKB-KW"/>
</dbReference>
<accession>A0A7G9YZE7</accession>
<evidence type="ECO:0000256" key="4">
    <source>
        <dbReference type="ARBA" id="ARBA00022741"/>
    </source>
</evidence>
<sequence length="117" mass="13964">MKRDYKLYIRDMLECIVKIDEFVGDMSYEEFVKDDKTSSAVVRKLEIMGEASKNVPREISRKYKEIPWSDVAKMRDKIIHFYFGVDYKIVWKVVKERLPILKRQIEALLKDAEGKEL</sequence>
<dbReference type="InterPro" id="IPR051813">
    <property type="entry name" value="HepT_RNase_toxin"/>
</dbReference>
<keyword evidence="1" id="KW-0597">Phosphoprotein</keyword>
<keyword evidence="4" id="KW-0547">Nucleotide-binding</keyword>